<feature type="domain" description="Fungal STAND N-terminal Goodbye" evidence="3">
    <location>
        <begin position="46"/>
        <end position="148"/>
    </location>
</feature>
<feature type="region of interest" description="Disordered" evidence="2">
    <location>
        <begin position="1319"/>
        <end position="1382"/>
    </location>
</feature>
<dbReference type="OMA" id="VACQHLQ"/>
<evidence type="ECO:0000256" key="1">
    <source>
        <dbReference type="ARBA" id="ARBA00022737"/>
    </source>
</evidence>
<name>A0A1S7UI51_ROSNE</name>
<feature type="compositionally biased region" description="Basic and acidic residues" evidence="2">
    <location>
        <begin position="1321"/>
        <end position="1342"/>
    </location>
</feature>
<proteinExistence type="predicted"/>
<dbReference type="Proteomes" id="UP000054516">
    <property type="component" value="Unassembled WGS sequence"/>
</dbReference>
<organism evidence="5">
    <name type="scientific">Rosellinia necatrix</name>
    <name type="common">White root-rot fungus</name>
    <dbReference type="NCBI Taxonomy" id="77044"/>
    <lineage>
        <taxon>Eukaryota</taxon>
        <taxon>Fungi</taxon>
        <taxon>Dikarya</taxon>
        <taxon>Ascomycota</taxon>
        <taxon>Pezizomycotina</taxon>
        <taxon>Sordariomycetes</taxon>
        <taxon>Xylariomycetidae</taxon>
        <taxon>Xylariales</taxon>
        <taxon>Xylariaceae</taxon>
        <taxon>Rosellinia</taxon>
    </lineage>
</organism>
<evidence type="ECO:0000256" key="2">
    <source>
        <dbReference type="SAM" id="MobiDB-lite"/>
    </source>
</evidence>
<sequence>METPITPVSAVAAPFAGTPRGSNDEITEIWKEVEDRILQMVGGNRAKIKQDLSIEQVLQCLDDAQAEDKRAAEKHGTLKKVFNHTLDCIAIIGGLVADSASCVFQPASTCYNALTFVIQAWRGYEGMFESLGGLLEQCGEFLDRLTYYTASRMDATMTKVACRHLHLFVEICDRILKLNRTRSKIKAFTKQLFLGDDGVQDLLGRMNNLVNQEHRLASAQTFKFSNEAAENSRDNLVLTKRTDTKLDILMKDKKLKDHSEETKKWKDALRDALDFDRSELDNGEPIERWREGLRKYRADVIDGTGDWINKHHSFMSWIKGDSSPVLGIEGGDATGKTRLATNIIMSLRRLNAFETSSSRSAVAYYFLETGSKAAVEKNNVGESMSKSLLWQLANADRPFLKSAANICEKSKPFKNHQEMWIKLLLENDDRINSDSVFFIVIDGVGDGIVALAPLFKKLSTEPKRQRTRVLFTGKPNVFDKLDIVDGVDFNKIVLKHSNEEDIKLYIRTRLDGMEILKDRDRPNISEMRDKIFNTLTTKTSDYSTLSSVLDNIAQSGGDIGEIDDCLNMAGQTTYNQLIKEIEQLNKIRSSKEIDEINEIILWINWSQEPHTPSRMEAALTLRTGSASSQQKSLLSLQSKIATKYSLFAVVGGVVGYKLPEGFDGIPRKNQEKSVDGSAIIRTEEIHPAEIEMLKHYLSNVCPRNVYDKFEFDDFFDRKLVRKGTYICQDPDNAHITLAIRCLTCLVEQRTDTAEKMHYYAHEQLYRHLELTDLSLADRDLKAEAGEKLAKLFTTDYGIESLLYPDPIGDTKRHLGSQLDIPFNWDNWLFMDEGAILLSVWFKDSAVLEKIKESEFVKDYNAIDAKRHDLMFALGLKQAAMRLFREESPKRQLLNAFSFLQSFFERDAYKAQEQDLGKFFHSLYNPTVEKVILVEEWSKRKLGIEKDSLWEAQVANLLFYLSEEGTITKDHAESRAREALKLDPENWRASHTLAKVIESRDEAVAILSSVIEKRVLDTEWRDKKANKDILAEMLIGLGDIYWKYEDKAALATETYLKSLDESCSLFSNYMDILENLTDQKEFDSAITFVEKLLNDTTGDTLNTLKNVAMQSSHDAQDVIGLVARAAHATNRWGSLDKCYKEAVIAPLDIFTYTYRLQYGHHIAKAKGREEEACAVLEAIHRDGSKVDDEELRLFAIRTLPATVVPIYTQLTFADGAKTEAAEAIHNKVDGLYREFKAVEQTNIDSTLALAHYYFLYSDDLRAKELVRSIVIQALELLSDDDIENDQTSFWELSRVFCTLKDKANTLASWHLNAKAAKAGMKANEEKRRASEEEAKKKLEEKQEGSVQDTELQEKQEDPAQDTDAAPRQEETVPESLGSLVPSEPSGAISYCDGDCGHMWSYPTGLWTCISDTGAVQFDEKCYRKLVEGTLEVPVCSRDHYFYYIDMKDDVEEGSVRVGDRVVTVQEWKSEVRAKYVDFDVV</sequence>
<dbReference type="OrthoDB" id="2913095at2759"/>
<keyword evidence="1" id="KW-0677">Repeat</keyword>
<protein>
    <submittedName>
        <fullName evidence="5">Putative neutral amino acid permease protein</fullName>
    </submittedName>
</protein>
<accession>A0A1S7UI51</accession>
<dbReference type="Pfam" id="PF17109">
    <property type="entry name" value="Goodbye"/>
    <property type="match status" value="1"/>
</dbReference>
<evidence type="ECO:0000259" key="3">
    <source>
        <dbReference type="Pfam" id="PF17109"/>
    </source>
</evidence>
<reference evidence="5" key="1">
    <citation type="submission" date="2016-03" db="EMBL/GenBank/DDBJ databases">
        <title>Draft genome sequence of Rosellinia necatrix.</title>
        <authorList>
            <person name="Kanematsu S."/>
        </authorList>
    </citation>
    <scope>NUCLEOTIDE SEQUENCE [LARGE SCALE GENOMIC DNA]</scope>
    <source>
        <strain evidence="5">W97</strain>
    </source>
</reference>
<keyword evidence="6" id="KW-1185">Reference proteome</keyword>
<dbReference type="PANTHER" id="PTHR10039">
    <property type="entry name" value="AMELOGENIN"/>
    <property type="match status" value="1"/>
</dbReference>
<dbReference type="EMBL" id="DF977446">
    <property type="protein sequence ID" value="GAP82873.1"/>
    <property type="molecule type" value="Genomic_DNA"/>
</dbReference>
<evidence type="ECO:0000313" key="6">
    <source>
        <dbReference type="Proteomes" id="UP000054516"/>
    </source>
</evidence>
<dbReference type="InterPro" id="IPR031350">
    <property type="entry name" value="Goodbye_dom"/>
</dbReference>
<gene>
    <name evidence="5" type="ORF">SAMD00023353_0104040</name>
</gene>
<feature type="domain" description="Nephrocystin 3-like N-terminal" evidence="4">
    <location>
        <begin position="303"/>
        <end position="445"/>
    </location>
</feature>
<dbReference type="PANTHER" id="PTHR10039:SF17">
    <property type="entry name" value="FUNGAL STAND N-TERMINAL GOODBYE DOMAIN-CONTAINING PROTEIN-RELATED"/>
    <property type="match status" value="1"/>
</dbReference>
<dbReference type="InterPro" id="IPR056884">
    <property type="entry name" value="NPHP3-like_N"/>
</dbReference>
<evidence type="ECO:0000313" key="5">
    <source>
        <dbReference type="EMBL" id="GAP82873.1"/>
    </source>
</evidence>
<dbReference type="Pfam" id="PF24883">
    <property type="entry name" value="NPHP3_N"/>
    <property type="match status" value="1"/>
</dbReference>
<evidence type="ECO:0000259" key="4">
    <source>
        <dbReference type="Pfam" id="PF24883"/>
    </source>
</evidence>